<organism evidence="1 2">
    <name type="scientific">Setaria viridis</name>
    <name type="common">Green bristlegrass</name>
    <name type="synonym">Setaria italica subsp. viridis</name>
    <dbReference type="NCBI Taxonomy" id="4556"/>
    <lineage>
        <taxon>Eukaryota</taxon>
        <taxon>Viridiplantae</taxon>
        <taxon>Streptophyta</taxon>
        <taxon>Embryophyta</taxon>
        <taxon>Tracheophyta</taxon>
        <taxon>Spermatophyta</taxon>
        <taxon>Magnoliopsida</taxon>
        <taxon>Liliopsida</taxon>
        <taxon>Poales</taxon>
        <taxon>Poaceae</taxon>
        <taxon>PACMAD clade</taxon>
        <taxon>Panicoideae</taxon>
        <taxon>Panicodae</taxon>
        <taxon>Paniceae</taxon>
        <taxon>Cenchrinae</taxon>
        <taxon>Setaria</taxon>
    </lineage>
</organism>
<dbReference type="Gramene" id="TKW26518">
    <property type="protein sequence ID" value="TKW26518"/>
    <property type="gene ID" value="SEVIR_3G195466v2"/>
</dbReference>
<keyword evidence="2" id="KW-1185">Reference proteome</keyword>
<name>A0A4U6VB06_SETVI</name>
<dbReference type="Proteomes" id="UP000298652">
    <property type="component" value="Chromosome 3"/>
</dbReference>
<sequence>MAAVRFRLRPRLHCRLLPEPARLALLASWYLLLDSAAGSPAAASSFLCWRRRDPWRGRSRVDAAPSPLAVPCPKASEPDAAYYLRCPVGAAAHRPSHQWPCELPPEPPRRRLWKPLQWRASREHDAEEPRGSSAVLPLDAVTLPLYPTLVHTAALTCPSAPSSAISVTRDRA</sequence>
<accession>A0A4U6VB06</accession>
<dbReference type="Gramene" id="TKW26517">
    <property type="protein sequence ID" value="TKW26517"/>
    <property type="gene ID" value="SEVIR_3G195466v2"/>
</dbReference>
<proteinExistence type="predicted"/>
<evidence type="ECO:0000313" key="2">
    <source>
        <dbReference type="Proteomes" id="UP000298652"/>
    </source>
</evidence>
<dbReference type="AlphaFoldDB" id="A0A4U6VB06"/>
<protein>
    <submittedName>
        <fullName evidence="1">Uncharacterized protein</fullName>
    </submittedName>
</protein>
<dbReference type="Gramene" id="TKW26519">
    <property type="protein sequence ID" value="TKW26519"/>
    <property type="gene ID" value="SEVIR_3G195466v2"/>
</dbReference>
<gene>
    <name evidence="1" type="ORF">SEVIR_3G195466v2</name>
</gene>
<dbReference type="EMBL" id="CM016554">
    <property type="protein sequence ID" value="TKW26517.1"/>
    <property type="molecule type" value="Genomic_DNA"/>
</dbReference>
<dbReference type="EMBL" id="CM016554">
    <property type="protein sequence ID" value="TKW26518.1"/>
    <property type="molecule type" value="Genomic_DNA"/>
</dbReference>
<evidence type="ECO:0000313" key="1">
    <source>
        <dbReference type="EMBL" id="TKW26518.1"/>
    </source>
</evidence>
<dbReference type="EMBL" id="CM016554">
    <property type="protein sequence ID" value="TKW26519.1"/>
    <property type="molecule type" value="Genomic_DNA"/>
</dbReference>
<reference evidence="1 2" key="1">
    <citation type="submission" date="2019-03" db="EMBL/GenBank/DDBJ databases">
        <title>WGS assembly of Setaria viridis.</title>
        <authorList>
            <person name="Huang P."/>
            <person name="Jenkins J."/>
            <person name="Grimwood J."/>
            <person name="Barry K."/>
            <person name="Healey A."/>
            <person name="Mamidi S."/>
            <person name="Sreedasyam A."/>
            <person name="Shu S."/>
            <person name="Feldman M."/>
            <person name="Wu J."/>
            <person name="Yu Y."/>
            <person name="Chen C."/>
            <person name="Johnson J."/>
            <person name="Rokhsar D."/>
            <person name="Baxter I."/>
            <person name="Schmutz J."/>
            <person name="Brutnell T."/>
            <person name="Kellogg E."/>
        </authorList>
    </citation>
    <scope>NUCLEOTIDE SEQUENCE [LARGE SCALE GENOMIC DNA]</scope>
    <source>
        <strain evidence="2">cv. A10</strain>
    </source>
</reference>